<evidence type="ECO:0000256" key="1">
    <source>
        <dbReference type="ARBA" id="ARBA00009865"/>
    </source>
</evidence>
<evidence type="ECO:0000256" key="4">
    <source>
        <dbReference type="RuleBase" id="RU361187"/>
    </source>
</evidence>
<organism evidence="5 6">
    <name type="scientific">Flavobacterium zepuense</name>
    <dbReference type="NCBI Taxonomy" id="2593302"/>
    <lineage>
        <taxon>Bacteria</taxon>
        <taxon>Pseudomonadati</taxon>
        <taxon>Bacteroidota</taxon>
        <taxon>Flavobacteriia</taxon>
        <taxon>Flavobacteriales</taxon>
        <taxon>Flavobacteriaceae</taxon>
        <taxon>Flavobacterium</taxon>
    </lineage>
</organism>
<evidence type="ECO:0000313" key="6">
    <source>
        <dbReference type="Proteomes" id="UP000320643"/>
    </source>
</evidence>
<gene>
    <name evidence="5" type="ORF">FMM05_12030</name>
</gene>
<keyword evidence="3 4" id="KW-0326">Glycosidase</keyword>
<comment type="similarity">
    <text evidence="1 4">Belongs to the glycosyl hydrolase 43 family.</text>
</comment>
<dbReference type="GO" id="GO:0004553">
    <property type="term" value="F:hydrolase activity, hydrolyzing O-glycosyl compounds"/>
    <property type="evidence" value="ECO:0007669"/>
    <property type="project" value="InterPro"/>
</dbReference>
<protein>
    <submittedName>
        <fullName evidence="5">Family 43 glycosylhydrolase</fullName>
    </submittedName>
</protein>
<comment type="caution">
    <text evidence="5">The sequence shown here is derived from an EMBL/GenBank/DDBJ whole genome shotgun (WGS) entry which is preliminary data.</text>
</comment>
<evidence type="ECO:0000313" key="5">
    <source>
        <dbReference type="EMBL" id="TRW24012.1"/>
    </source>
</evidence>
<dbReference type="PANTHER" id="PTHR22925:SF3">
    <property type="entry name" value="GLYCOSYL HYDROLASE FAMILY PROTEIN 43"/>
    <property type="match status" value="1"/>
</dbReference>
<dbReference type="Gene3D" id="2.60.120.260">
    <property type="entry name" value="Galactose-binding domain-like"/>
    <property type="match status" value="1"/>
</dbReference>
<dbReference type="EMBL" id="VJVZ01000007">
    <property type="protein sequence ID" value="TRW24012.1"/>
    <property type="molecule type" value="Genomic_DNA"/>
</dbReference>
<dbReference type="InterPro" id="IPR023296">
    <property type="entry name" value="Glyco_hydro_beta-prop_sf"/>
</dbReference>
<dbReference type="CDD" id="cd18821">
    <property type="entry name" value="GH43_Pc3Gal43A-like"/>
    <property type="match status" value="1"/>
</dbReference>
<dbReference type="SUPFAM" id="SSF75005">
    <property type="entry name" value="Arabinanase/levansucrase/invertase"/>
    <property type="match status" value="1"/>
</dbReference>
<keyword evidence="2 4" id="KW-0378">Hydrolase</keyword>
<name>A0A552V0Q3_9FLAO</name>
<dbReference type="AlphaFoldDB" id="A0A552V0Q3"/>
<proteinExistence type="inferred from homology"/>
<accession>A0A552V0Q3</accession>
<keyword evidence="6" id="KW-1185">Reference proteome</keyword>
<dbReference type="Gene3D" id="2.115.10.20">
    <property type="entry name" value="Glycosyl hydrolase domain, family 43"/>
    <property type="match status" value="1"/>
</dbReference>
<sequence length="460" mass="50907">MLHTLFITLFYCTGLFAQDAIHSGVPWFDQNGKIVSAHGANIVKDGNKFYLFGEKHSDTSNAFAGFSCYSSVDLYNWKDEGIALGVQSKGRLGPNRVGERAKVMKCPKTGEYIMLMHTDSLGYKDPCIGYATAKTIAGPYAFKGPVLFNGTPIRKWDMGTFQDSDGAGYLLIHGGLMYKLSDDYTSITEEVVDNKWKGSESPAIFKRNGIYYWLVSDLTSWERNDNVYYTATSLNGPWVPKGFFAPESSLTWNSQTTFVLQITGSKETTYMFMGDRWSFPLQASAATYVWQPLTFTDDAISIPNYYESWKINTATGMVSGSKLEGKTVTASDKSIRYTGQWKQGLNSISKTETNSNATNAKLSYTFKGSQVALYGTALPIGGYAGVTIKDSKGSVVVTTIIDMYCKYAQSGLRFLSPVLKKGSYTIEVTVMGQHSKWSDKRKNDYGSTGNVVSIEKLLVH</sequence>
<dbReference type="InterPro" id="IPR006710">
    <property type="entry name" value="Glyco_hydro_43"/>
</dbReference>
<dbReference type="PANTHER" id="PTHR22925">
    <property type="entry name" value="GLYCOSYL HYDROLASE 43 FAMILY MEMBER"/>
    <property type="match status" value="1"/>
</dbReference>
<dbReference type="GO" id="GO:0005975">
    <property type="term" value="P:carbohydrate metabolic process"/>
    <property type="evidence" value="ECO:0007669"/>
    <property type="project" value="InterPro"/>
</dbReference>
<dbReference type="Pfam" id="PF04616">
    <property type="entry name" value="Glyco_hydro_43"/>
    <property type="match status" value="1"/>
</dbReference>
<dbReference type="Proteomes" id="UP000320643">
    <property type="component" value="Unassembled WGS sequence"/>
</dbReference>
<reference evidence="5 6" key="1">
    <citation type="submission" date="2019-07" db="EMBL/GenBank/DDBJ databases">
        <title>Flavobacterium sp. nov., isolated from glacier ice.</title>
        <authorList>
            <person name="Liu Q."/>
            <person name="Xin Y.-H."/>
        </authorList>
    </citation>
    <scope>NUCLEOTIDE SEQUENCE [LARGE SCALE GENOMIC DNA]</scope>
    <source>
        <strain evidence="5 6">ZT4R6</strain>
    </source>
</reference>
<dbReference type="OrthoDB" id="273314at2"/>
<evidence type="ECO:0000256" key="3">
    <source>
        <dbReference type="ARBA" id="ARBA00023295"/>
    </source>
</evidence>
<evidence type="ECO:0000256" key="2">
    <source>
        <dbReference type="ARBA" id="ARBA00022801"/>
    </source>
</evidence>